<accession>A0ABD6EMU2</accession>
<protein>
    <submittedName>
        <fullName evidence="2">Uncharacterized protein</fullName>
    </submittedName>
</protein>
<dbReference type="Proteomes" id="UP001608902">
    <property type="component" value="Unassembled WGS sequence"/>
</dbReference>
<keyword evidence="1" id="KW-0472">Membrane</keyword>
<evidence type="ECO:0000313" key="3">
    <source>
        <dbReference type="Proteomes" id="UP001608902"/>
    </source>
</evidence>
<comment type="caution">
    <text evidence="2">The sequence shown here is derived from an EMBL/GenBank/DDBJ whole genome shotgun (WGS) entry which is preliminary data.</text>
</comment>
<name>A0ABD6EMU2_9BILA</name>
<dbReference type="AlphaFoldDB" id="A0ABD6EMU2"/>
<feature type="transmembrane region" description="Helical" evidence="1">
    <location>
        <begin position="76"/>
        <end position="101"/>
    </location>
</feature>
<keyword evidence="1" id="KW-1133">Transmembrane helix</keyword>
<sequence length="258" mass="29507">MFSSKLCFLPGFAVPCVSAFITFLLNKQCSLSTTNPALWTIAVSAFFFLLFGVYAALASLFISASKFIQITRMKTLLRLTLFHYSLLTAICITYNVVGFYVLHRRDAHPLLQVVFYILLLFTSTFVFMWVSYFNNKQINHSTVEGLWISDTPRSVPDASESQCRTPLLDLTIKHDAQLMEGIDDPPQWMPDIIPCTAPYLKNDHDQLHTLPHPEILSPPVKVLNTSRAFDFDHVTMPFSSEFKAIDYDYEVHSRKYTN</sequence>
<evidence type="ECO:0000256" key="1">
    <source>
        <dbReference type="SAM" id="Phobius"/>
    </source>
</evidence>
<keyword evidence="3" id="KW-1185">Reference proteome</keyword>
<dbReference type="EMBL" id="JBGFUD010003047">
    <property type="protein sequence ID" value="MFH4978283.1"/>
    <property type="molecule type" value="Genomic_DNA"/>
</dbReference>
<gene>
    <name evidence="2" type="ORF">AB6A40_004992</name>
</gene>
<organism evidence="2 3">
    <name type="scientific">Gnathostoma spinigerum</name>
    <dbReference type="NCBI Taxonomy" id="75299"/>
    <lineage>
        <taxon>Eukaryota</taxon>
        <taxon>Metazoa</taxon>
        <taxon>Ecdysozoa</taxon>
        <taxon>Nematoda</taxon>
        <taxon>Chromadorea</taxon>
        <taxon>Rhabditida</taxon>
        <taxon>Spirurina</taxon>
        <taxon>Gnathostomatomorpha</taxon>
        <taxon>Gnathostomatoidea</taxon>
        <taxon>Gnathostomatidae</taxon>
        <taxon>Gnathostoma</taxon>
    </lineage>
</organism>
<reference evidence="2 3" key="1">
    <citation type="submission" date="2024-08" db="EMBL/GenBank/DDBJ databases">
        <title>Gnathostoma spinigerum genome.</title>
        <authorList>
            <person name="Gonzalez-Bertolin B."/>
            <person name="Monzon S."/>
            <person name="Zaballos A."/>
            <person name="Jimenez P."/>
            <person name="Dekumyoy P."/>
            <person name="Varona S."/>
            <person name="Cuesta I."/>
            <person name="Sumanam S."/>
            <person name="Adisakwattana P."/>
            <person name="Gasser R.B."/>
            <person name="Hernandez-Gonzalez A."/>
            <person name="Young N.D."/>
            <person name="Perteguer M.J."/>
        </authorList>
    </citation>
    <scope>NUCLEOTIDE SEQUENCE [LARGE SCALE GENOMIC DNA]</scope>
    <source>
        <strain evidence="2">AL3</strain>
        <tissue evidence="2">Liver</tissue>
    </source>
</reference>
<keyword evidence="1" id="KW-0812">Transmembrane</keyword>
<feature type="transmembrane region" description="Helical" evidence="1">
    <location>
        <begin position="38"/>
        <end position="64"/>
    </location>
</feature>
<proteinExistence type="predicted"/>
<feature type="transmembrane region" description="Helical" evidence="1">
    <location>
        <begin position="113"/>
        <end position="133"/>
    </location>
</feature>
<evidence type="ECO:0000313" key="2">
    <source>
        <dbReference type="EMBL" id="MFH4978283.1"/>
    </source>
</evidence>